<evidence type="ECO:0000313" key="2">
    <source>
        <dbReference type="Proteomes" id="UP001501725"/>
    </source>
</evidence>
<organism evidence="1 2">
    <name type="scientific">Flaviaesturariibacter amylovorans</name>
    <dbReference type="NCBI Taxonomy" id="1084520"/>
    <lineage>
        <taxon>Bacteria</taxon>
        <taxon>Pseudomonadati</taxon>
        <taxon>Bacteroidota</taxon>
        <taxon>Chitinophagia</taxon>
        <taxon>Chitinophagales</taxon>
        <taxon>Chitinophagaceae</taxon>
        <taxon>Flaviaestuariibacter</taxon>
    </lineage>
</organism>
<dbReference type="EMBL" id="BAABGY010000016">
    <property type="protein sequence ID" value="GAA4342120.1"/>
    <property type="molecule type" value="Genomic_DNA"/>
</dbReference>
<proteinExistence type="predicted"/>
<accession>A0ABP8HP38</accession>
<dbReference type="Proteomes" id="UP001501725">
    <property type="component" value="Unassembled WGS sequence"/>
</dbReference>
<comment type="caution">
    <text evidence="1">The sequence shown here is derived from an EMBL/GenBank/DDBJ whole genome shotgun (WGS) entry which is preliminary data.</text>
</comment>
<reference evidence="2" key="1">
    <citation type="journal article" date="2019" name="Int. J. Syst. Evol. Microbiol.">
        <title>The Global Catalogue of Microorganisms (GCM) 10K type strain sequencing project: providing services to taxonomists for standard genome sequencing and annotation.</title>
        <authorList>
            <consortium name="The Broad Institute Genomics Platform"/>
            <consortium name="The Broad Institute Genome Sequencing Center for Infectious Disease"/>
            <person name="Wu L."/>
            <person name="Ma J."/>
        </authorList>
    </citation>
    <scope>NUCLEOTIDE SEQUENCE [LARGE SCALE GENOMIC DNA]</scope>
    <source>
        <strain evidence="2">JCM 17919</strain>
    </source>
</reference>
<protein>
    <submittedName>
        <fullName evidence="1">Uncharacterized protein</fullName>
    </submittedName>
</protein>
<sequence length="98" mass="11115">MKPLINIINQLHEIEKKLPDGGSIGRHLERIRHELEALGYSWHAPTGEKWDATRTDCEASITGTLRDRMVITDVIKPVIHQEQEGTRRIVQKAVVVVA</sequence>
<name>A0ABP8HP38_9BACT</name>
<dbReference type="RefSeq" id="WP_345257820.1">
    <property type="nucleotide sequence ID" value="NZ_BAABGY010000016.1"/>
</dbReference>
<keyword evidence="2" id="KW-1185">Reference proteome</keyword>
<evidence type="ECO:0000313" key="1">
    <source>
        <dbReference type="EMBL" id="GAA4342120.1"/>
    </source>
</evidence>
<gene>
    <name evidence="1" type="ORF">GCM10023184_41200</name>
</gene>